<reference evidence="2" key="1">
    <citation type="submission" date="2014-11" db="EMBL/GenBank/DDBJ databases">
        <authorList>
            <person name="Amaro Gonzalez C."/>
        </authorList>
    </citation>
    <scope>NUCLEOTIDE SEQUENCE</scope>
</reference>
<dbReference type="EMBL" id="GBXM01083379">
    <property type="protein sequence ID" value="JAH25198.1"/>
    <property type="molecule type" value="Transcribed_RNA"/>
</dbReference>
<dbReference type="AlphaFoldDB" id="A0A0E9RYB2"/>
<feature type="chain" id="PRO_5007401509" evidence="1">
    <location>
        <begin position="25"/>
        <end position="40"/>
    </location>
</feature>
<organism evidence="2">
    <name type="scientific">Anguilla anguilla</name>
    <name type="common">European freshwater eel</name>
    <name type="synonym">Muraena anguilla</name>
    <dbReference type="NCBI Taxonomy" id="7936"/>
    <lineage>
        <taxon>Eukaryota</taxon>
        <taxon>Metazoa</taxon>
        <taxon>Chordata</taxon>
        <taxon>Craniata</taxon>
        <taxon>Vertebrata</taxon>
        <taxon>Euteleostomi</taxon>
        <taxon>Actinopterygii</taxon>
        <taxon>Neopterygii</taxon>
        <taxon>Teleostei</taxon>
        <taxon>Anguilliformes</taxon>
        <taxon>Anguillidae</taxon>
        <taxon>Anguilla</taxon>
    </lineage>
</organism>
<feature type="signal peptide" evidence="1">
    <location>
        <begin position="1"/>
        <end position="24"/>
    </location>
</feature>
<accession>A0A0E9RYB2</accession>
<name>A0A0E9RYB2_ANGAN</name>
<proteinExistence type="predicted"/>
<protein>
    <submittedName>
        <fullName evidence="2">Uncharacterized protein</fullName>
    </submittedName>
</protein>
<sequence>MRLRYPFTLHLIILGTIILELSMSKRKKTECPNKPPHAVK</sequence>
<keyword evidence="1" id="KW-0732">Signal</keyword>
<evidence type="ECO:0000256" key="1">
    <source>
        <dbReference type="SAM" id="SignalP"/>
    </source>
</evidence>
<dbReference type="EMBL" id="GBXM01075197">
    <property type="protein sequence ID" value="JAH33380.1"/>
    <property type="molecule type" value="Transcribed_RNA"/>
</dbReference>
<reference evidence="2" key="2">
    <citation type="journal article" date="2015" name="Fish Shellfish Immunol.">
        <title>Early steps in the European eel (Anguilla anguilla)-Vibrio vulnificus interaction in the gills: Role of the RtxA13 toxin.</title>
        <authorList>
            <person name="Callol A."/>
            <person name="Pajuelo D."/>
            <person name="Ebbesson L."/>
            <person name="Teles M."/>
            <person name="MacKenzie S."/>
            <person name="Amaro C."/>
        </authorList>
    </citation>
    <scope>NUCLEOTIDE SEQUENCE</scope>
</reference>
<evidence type="ECO:0000313" key="2">
    <source>
        <dbReference type="EMBL" id="JAH33380.1"/>
    </source>
</evidence>